<gene>
    <name evidence="1" type="ORF">KIPB_004413</name>
</gene>
<protein>
    <submittedName>
        <fullName evidence="1">Uncharacterized protein</fullName>
    </submittedName>
</protein>
<keyword evidence="2" id="KW-1185">Reference proteome</keyword>
<organism evidence="1 2">
    <name type="scientific">Kipferlia bialata</name>
    <dbReference type="NCBI Taxonomy" id="797122"/>
    <lineage>
        <taxon>Eukaryota</taxon>
        <taxon>Metamonada</taxon>
        <taxon>Carpediemonas-like organisms</taxon>
        <taxon>Kipferlia</taxon>
    </lineage>
</organism>
<name>A0A9K3GHS7_9EUKA</name>
<dbReference type="EMBL" id="BDIP01000942">
    <property type="protein sequence ID" value="GIQ83142.1"/>
    <property type="molecule type" value="Genomic_DNA"/>
</dbReference>
<proteinExistence type="predicted"/>
<sequence length="119" mass="13298">MWEDCSSIHTNLFWSDCRIPLGNIVLSVSGKREREVWVEAESRSRDVSEIGYYDAVTNRYTRCCDTFVHLTDVCAIRPGLFLAYGNDGEGHGTLFFLHIDLSVLHESGGVLTGAHFGAE</sequence>
<reference evidence="1 2" key="1">
    <citation type="journal article" date="2018" name="PLoS ONE">
        <title>The draft genome of Kipferlia bialata reveals reductive genome evolution in fornicate parasites.</title>
        <authorList>
            <person name="Tanifuji G."/>
            <person name="Takabayashi S."/>
            <person name="Kume K."/>
            <person name="Takagi M."/>
            <person name="Nakayama T."/>
            <person name="Kamikawa R."/>
            <person name="Inagaki Y."/>
            <person name="Hashimoto T."/>
        </authorList>
    </citation>
    <scope>NUCLEOTIDE SEQUENCE [LARGE SCALE GENOMIC DNA]</scope>
    <source>
        <strain evidence="1">NY0173</strain>
    </source>
</reference>
<dbReference type="Proteomes" id="UP000265618">
    <property type="component" value="Unassembled WGS sequence"/>
</dbReference>
<comment type="caution">
    <text evidence="1">The sequence shown here is derived from an EMBL/GenBank/DDBJ whole genome shotgun (WGS) entry which is preliminary data.</text>
</comment>
<accession>A0A9K3GHS7</accession>
<dbReference type="AlphaFoldDB" id="A0A9K3GHS7"/>
<evidence type="ECO:0000313" key="2">
    <source>
        <dbReference type="Proteomes" id="UP000265618"/>
    </source>
</evidence>
<evidence type="ECO:0000313" key="1">
    <source>
        <dbReference type="EMBL" id="GIQ83142.1"/>
    </source>
</evidence>